<dbReference type="OrthoDB" id="9804872at2"/>
<dbReference type="InterPro" id="IPR038765">
    <property type="entry name" value="Papain-like_cys_pep_sf"/>
</dbReference>
<dbReference type="InterPro" id="IPR002931">
    <property type="entry name" value="Transglutaminase-like"/>
</dbReference>
<dbReference type="Gene3D" id="2.60.40.2250">
    <property type="match status" value="1"/>
</dbReference>
<dbReference type="PANTHER" id="PTHR33490:SF12">
    <property type="entry name" value="BLL5557 PROTEIN"/>
    <property type="match status" value="1"/>
</dbReference>
<dbReference type="Pfam" id="PF01841">
    <property type="entry name" value="Transglut_core"/>
    <property type="match status" value="1"/>
</dbReference>
<organism evidence="2 3">
    <name type="scientific">Chitinophaga pinensis (strain ATCC 43595 / DSM 2588 / LMG 13176 / NBRC 15968 / NCIMB 11800 / UQM 2034)</name>
    <dbReference type="NCBI Taxonomy" id="485918"/>
    <lineage>
        <taxon>Bacteria</taxon>
        <taxon>Pseudomonadati</taxon>
        <taxon>Bacteroidota</taxon>
        <taxon>Chitinophagia</taxon>
        <taxon>Chitinophagales</taxon>
        <taxon>Chitinophagaceae</taxon>
        <taxon>Chitinophaga</taxon>
    </lineage>
</organism>
<gene>
    <name evidence="2" type="ordered locus">Cpin_0248</name>
</gene>
<dbReference type="EMBL" id="CP001699">
    <property type="protein sequence ID" value="ACU57748.1"/>
    <property type="molecule type" value="Genomic_DNA"/>
</dbReference>
<reference evidence="3" key="1">
    <citation type="submission" date="2009-08" db="EMBL/GenBank/DDBJ databases">
        <title>The complete genome of Chitinophaga pinensis DSM 2588.</title>
        <authorList>
            <consortium name="US DOE Joint Genome Institute (JGI-PGF)"/>
            <person name="Lucas S."/>
            <person name="Copeland A."/>
            <person name="Lapidus A."/>
            <person name="Glavina del Rio T."/>
            <person name="Dalin E."/>
            <person name="Tice H."/>
            <person name="Bruce D."/>
            <person name="Goodwin L."/>
            <person name="Pitluck S."/>
            <person name="Kyrpides N."/>
            <person name="Mavromatis K."/>
            <person name="Ivanova N."/>
            <person name="Mikhailova N."/>
            <person name="Sims D."/>
            <person name="Meinche L."/>
            <person name="Brettin T."/>
            <person name="Detter J.C."/>
            <person name="Han C."/>
            <person name="Larimer F."/>
            <person name="Land M."/>
            <person name="Hauser L."/>
            <person name="Markowitz V."/>
            <person name="Cheng J.-F."/>
            <person name="Hugenholtz P."/>
            <person name="Woyke T."/>
            <person name="Wu D."/>
            <person name="Spring S."/>
            <person name="Klenk H.-P."/>
            <person name="Eisen J.A."/>
        </authorList>
    </citation>
    <scope>NUCLEOTIDE SEQUENCE [LARGE SCALE GENOMIC DNA]</scope>
    <source>
        <strain evidence="3">ATCC 43595 / DSM 2588 / LMG 13176 / NBRC 15968 / NCIMB 11800 / UQM 2034</strain>
    </source>
</reference>
<accession>A0A979FZ14</accession>
<dbReference type="KEGG" id="cpi:Cpin_0248"/>
<dbReference type="RefSeq" id="WP_012787924.1">
    <property type="nucleotide sequence ID" value="NC_013132.1"/>
</dbReference>
<evidence type="ECO:0000313" key="3">
    <source>
        <dbReference type="Proteomes" id="UP000002215"/>
    </source>
</evidence>
<reference evidence="2 3" key="2">
    <citation type="journal article" date="2010" name="Stand. Genomic Sci.">
        <title>Complete genome sequence of Chitinophaga pinensis type strain (UQM 2034).</title>
        <authorList>
            <person name="Glavina Del Rio T."/>
            <person name="Abt B."/>
            <person name="Spring S."/>
            <person name="Lapidus A."/>
            <person name="Nolan M."/>
            <person name="Tice H."/>
            <person name="Copeland A."/>
            <person name="Cheng J.F."/>
            <person name="Chen F."/>
            <person name="Bruce D."/>
            <person name="Goodwin L."/>
            <person name="Pitluck S."/>
            <person name="Ivanova N."/>
            <person name="Mavromatis K."/>
            <person name="Mikhailova N."/>
            <person name="Pati A."/>
            <person name="Chen A."/>
            <person name="Palaniappan K."/>
            <person name="Land M."/>
            <person name="Hauser L."/>
            <person name="Chang Y.J."/>
            <person name="Jeffries C.D."/>
            <person name="Chain P."/>
            <person name="Saunders E."/>
            <person name="Detter J.C."/>
            <person name="Brettin T."/>
            <person name="Rohde M."/>
            <person name="Goker M."/>
            <person name="Bristow J."/>
            <person name="Eisen J.A."/>
            <person name="Markowitz V."/>
            <person name="Hugenholtz P."/>
            <person name="Kyrpides N.C."/>
            <person name="Klenk H.P."/>
            <person name="Lucas S."/>
        </authorList>
    </citation>
    <scope>NUCLEOTIDE SEQUENCE [LARGE SCALE GENOMIC DNA]</scope>
    <source>
        <strain evidence="3">ATCC 43595 / DSM 2588 / LMG 13176 / NBRC 15968 / NCIMB 11800 / UQM 2034</strain>
    </source>
</reference>
<dbReference type="Gene3D" id="3.10.620.30">
    <property type="match status" value="1"/>
</dbReference>
<dbReference type="PANTHER" id="PTHR33490">
    <property type="entry name" value="BLR5614 PROTEIN-RELATED"/>
    <property type="match status" value="1"/>
</dbReference>
<proteinExistence type="predicted"/>
<dbReference type="AlphaFoldDB" id="A0A979FZ14"/>
<dbReference type="SMART" id="SM00460">
    <property type="entry name" value="TGc"/>
    <property type="match status" value="1"/>
</dbReference>
<feature type="domain" description="Transglutaminase-like" evidence="1">
    <location>
        <begin position="159"/>
        <end position="219"/>
    </location>
</feature>
<evidence type="ECO:0000313" key="2">
    <source>
        <dbReference type="EMBL" id="ACU57748.1"/>
    </source>
</evidence>
<dbReference type="SUPFAM" id="SSF54001">
    <property type="entry name" value="Cysteine proteinases"/>
    <property type="match status" value="1"/>
</dbReference>
<evidence type="ECO:0000259" key="1">
    <source>
        <dbReference type="SMART" id="SM00460"/>
    </source>
</evidence>
<dbReference type="Proteomes" id="UP000002215">
    <property type="component" value="Chromosome"/>
</dbReference>
<protein>
    <submittedName>
        <fullName evidence="2">Transglutaminase domain protein</fullName>
    </submittedName>
</protein>
<name>A0A979FZ14_CHIPD</name>
<sequence>MLLRASSFFEMYAASPVTSTFMLRSISGPSQFIQQETFVVSPQVPVSEYVDGYGNLCQRIIIPSGTFTLESSVVAICDANIDVDMNAPYTPIEDLPDHVLQFLLPSRYCESDKVTELARIIVDGVLPGYAQVEAIRQWCHVNLTRQYGSTNSSTSAMDVLLSKTGVCRDFTHVAIALCRNMDIPARMVVGYLHDLEPMDLHAWFEAYVGGRWYTFDSIMDRPVGGRVIMAYGRDAADVAFASHFGYVELKKMEVKVTRDV</sequence>